<name>A0AB36E466_9PAST</name>
<proteinExistence type="predicted"/>
<comment type="caution">
    <text evidence="1">The sequence shown here is derived from an EMBL/GenBank/DDBJ whole genome shotgun (WGS) entry which is preliminary data.</text>
</comment>
<dbReference type="RefSeq" id="WP_066111418.1">
    <property type="nucleotide sequence ID" value="NZ_CP103875.1"/>
</dbReference>
<reference evidence="1 2" key="1">
    <citation type="submission" date="2014-11" db="EMBL/GenBank/DDBJ databases">
        <title>Pan-genome of Gallibacterium spp.</title>
        <authorList>
            <person name="Kudirkiene E."/>
            <person name="Bojesen A.M."/>
        </authorList>
    </citation>
    <scope>NUCLEOTIDE SEQUENCE [LARGE SCALE GENOMIC DNA]</scope>
    <source>
        <strain evidence="1 2">18469/18</strain>
    </source>
</reference>
<accession>A0AB36E466</accession>
<evidence type="ECO:0000313" key="1">
    <source>
        <dbReference type="EMBL" id="OBX07444.1"/>
    </source>
</evidence>
<evidence type="ECO:0000313" key="2">
    <source>
        <dbReference type="Proteomes" id="UP000092527"/>
    </source>
</evidence>
<dbReference type="Pfam" id="PF09614">
    <property type="entry name" value="Cas_Csy2"/>
    <property type="match status" value="1"/>
</dbReference>
<sequence>MSQANFYLLFKHIEIKQANAISSPLTYGFPAIGGFVGAVHNLSRKMQAYYPDAALNGVLIACNHYQLQAYRPHHYADYTFSQTRNPLLKDGSSPAFVEEGKIHLTVSLVVEVSTSEDLQDTLKDQQQAEKFTKTLSTLLLQQRIAGGSVFHIGNTKLFPLSGSDEITRQLQPAFVLMDAKQDLIAITKELQTGIKHQVLFNEVCPMKNEQDQPVPSHYQPNPKATALDALFEVACLHHIPTKSEKNTTTWDLSSVKEERGWLVPIPIGYQGIYPSFQPNELQHCRNPQYPSQYVETIYSLGKWVFPYRLKDQFEQCFWRYTTPEENLYLYQQGA</sequence>
<dbReference type="CDD" id="cd09736">
    <property type="entry name" value="Csy2_I-F"/>
    <property type="match status" value="1"/>
</dbReference>
<dbReference type="Proteomes" id="UP000092527">
    <property type="component" value="Unassembled WGS sequence"/>
</dbReference>
<organism evidence="1 2">
    <name type="scientific">Gallibacterium salpingitidis</name>
    <dbReference type="NCBI Taxonomy" id="505341"/>
    <lineage>
        <taxon>Bacteria</taxon>
        <taxon>Pseudomonadati</taxon>
        <taxon>Pseudomonadota</taxon>
        <taxon>Gammaproteobacteria</taxon>
        <taxon>Pasteurellales</taxon>
        <taxon>Pasteurellaceae</taxon>
        <taxon>Gallibacterium</taxon>
    </lineage>
</organism>
<dbReference type="NCBIfam" id="TIGR02565">
    <property type="entry name" value="cas_Csy2"/>
    <property type="match status" value="1"/>
</dbReference>
<protein>
    <submittedName>
        <fullName evidence="1">CRISPR-associated protein</fullName>
    </submittedName>
</protein>
<dbReference type="AlphaFoldDB" id="A0AB36E466"/>
<dbReference type="EMBL" id="JTJU01000071">
    <property type="protein sequence ID" value="OBX07444.1"/>
    <property type="molecule type" value="Genomic_DNA"/>
</dbReference>
<gene>
    <name evidence="1" type="ORF">QV09_11060</name>
</gene>
<dbReference type="InterPro" id="IPR013398">
    <property type="entry name" value="CRISPR-assoc_prot_Csy2"/>
</dbReference>